<dbReference type="Gene3D" id="1.10.8.430">
    <property type="entry name" value="Helical domain of apoptotic protease-activating factors"/>
    <property type="match status" value="1"/>
</dbReference>
<protein>
    <submittedName>
        <fullName evidence="5">Functional resistance protein KR1, putative</fullName>
    </submittedName>
</protein>
<dbReference type="Pfam" id="PF00931">
    <property type="entry name" value="NB-ARC"/>
    <property type="match status" value="1"/>
</dbReference>
<evidence type="ECO:0000313" key="6">
    <source>
        <dbReference type="EnsemblPlants" id="AES60713"/>
    </source>
</evidence>
<dbReference type="InterPro" id="IPR044974">
    <property type="entry name" value="Disease_R_plants"/>
</dbReference>
<dbReference type="PANTHER" id="PTHR11017">
    <property type="entry name" value="LEUCINE-RICH REPEAT-CONTAINING PROTEIN"/>
    <property type="match status" value="1"/>
</dbReference>
<evidence type="ECO:0000256" key="1">
    <source>
        <dbReference type="ARBA" id="ARBA00022614"/>
    </source>
</evidence>
<keyword evidence="2" id="KW-0677">Repeat</keyword>
<dbReference type="InterPro" id="IPR003593">
    <property type="entry name" value="AAA+_ATPase"/>
</dbReference>
<dbReference type="InterPro" id="IPR002182">
    <property type="entry name" value="NB-ARC"/>
</dbReference>
<dbReference type="PRINTS" id="PR00364">
    <property type="entry name" value="DISEASERSIST"/>
</dbReference>
<dbReference type="SUPFAM" id="SSF46785">
    <property type="entry name" value="Winged helix' DNA-binding domain"/>
    <property type="match status" value="1"/>
</dbReference>
<keyword evidence="7" id="KW-1185">Reference proteome</keyword>
<accession>G7IA96</accession>
<dbReference type="Pfam" id="PF01582">
    <property type="entry name" value="TIR"/>
    <property type="match status" value="1"/>
</dbReference>
<keyword evidence="1" id="KW-0433">Leucine-rich repeat</keyword>
<dbReference type="InterPro" id="IPR035897">
    <property type="entry name" value="Toll_tir_struct_dom_sf"/>
</dbReference>
<accession>A0A0C3UNM6</accession>
<dbReference type="SUPFAM" id="SSF52200">
    <property type="entry name" value="Toll/Interleukin receptor TIR domain"/>
    <property type="match status" value="1"/>
</dbReference>
<evidence type="ECO:0000259" key="4">
    <source>
        <dbReference type="PROSITE" id="PS50104"/>
    </source>
</evidence>
<dbReference type="GO" id="GO:0006952">
    <property type="term" value="P:defense response"/>
    <property type="evidence" value="ECO:0007669"/>
    <property type="project" value="UniProtKB-KW"/>
</dbReference>
<dbReference type="InterPro" id="IPR027417">
    <property type="entry name" value="P-loop_NTPase"/>
</dbReference>
<dbReference type="InterPro" id="IPR036390">
    <property type="entry name" value="WH_DNA-bd_sf"/>
</dbReference>
<dbReference type="HOGENOM" id="CLU_001561_5_1_1"/>
<dbReference type="Gene3D" id="3.40.50.10140">
    <property type="entry name" value="Toll/interleukin-1 receptor homology (TIR) domain"/>
    <property type="match status" value="1"/>
</dbReference>
<dbReference type="InterPro" id="IPR042197">
    <property type="entry name" value="Apaf_helical"/>
</dbReference>
<dbReference type="InterPro" id="IPR000157">
    <property type="entry name" value="TIR_dom"/>
</dbReference>
<dbReference type="AlphaFoldDB" id="G7IA96"/>
<evidence type="ECO:0000256" key="2">
    <source>
        <dbReference type="ARBA" id="ARBA00022737"/>
    </source>
</evidence>
<evidence type="ECO:0000313" key="5">
    <source>
        <dbReference type="EMBL" id="AES60713.2"/>
    </source>
</evidence>
<dbReference type="SUPFAM" id="SSF52058">
    <property type="entry name" value="L domain-like"/>
    <property type="match status" value="1"/>
</dbReference>
<dbReference type="Gene3D" id="3.40.50.300">
    <property type="entry name" value="P-loop containing nucleotide triphosphate hydrolases"/>
    <property type="match status" value="1"/>
</dbReference>
<dbReference type="InterPro" id="IPR032675">
    <property type="entry name" value="LRR_dom_sf"/>
</dbReference>
<dbReference type="Proteomes" id="UP000002051">
    <property type="component" value="Unassembled WGS sequence"/>
</dbReference>
<proteinExistence type="predicted"/>
<dbReference type="SUPFAM" id="SSF52540">
    <property type="entry name" value="P-loop containing nucleoside triphosphate hydrolases"/>
    <property type="match status" value="1"/>
</dbReference>
<dbReference type="GO" id="GO:0007165">
    <property type="term" value="P:signal transduction"/>
    <property type="evidence" value="ECO:0007669"/>
    <property type="project" value="InterPro"/>
</dbReference>
<dbReference type="Pfam" id="PF23282">
    <property type="entry name" value="WHD_ROQ1"/>
    <property type="match status" value="1"/>
</dbReference>
<keyword evidence="3" id="KW-0611">Plant defense</keyword>
<reference evidence="5 7" key="2">
    <citation type="journal article" date="2014" name="BMC Genomics">
        <title>An improved genome release (version Mt4.0) for the model legume Medicago truncatula.</title>
        <authorList>
            <person name="Tang H."/>
            <person name="Krishnakumar V."/>
            <person name="Bidwell S."/>
            <person name="Rosen B."/>
            <person name="Chan A."/>
            <person name="Zhou S."/>
            <person name="Gentzbittel L."/>
            <person name="Childs K.L."/>
            <person name="Yandell M."/>
            <person name="Gundlach H."/>
            <person name="Mayer K.F."/>
            <person name="Schwartz D.C."/>
            <person name="Town C.D."/>
        </authorList>
    </citation>
    <scope>GENOME REANNOTATION</scope>
    <source>
        <strain evidence="6 7">cv. Jemalong A17</strain>
    </source>
</reference>
<dbReference type="PANTHER" id="PTHR11017:SF219">
    <property type="entry name" value="ARCHAEAL ATPASE"/>
    <property type="match status" value="1"/>
</dbReference>
<dbReference type="PROSITE" id="PS50104">
    <property type="entry name" value="TIR"/>
    <property type="match status" value="1"/>
</dbReference>
<organism evidence="5 7">
    <name type="scientific">Medicago truncatula</name>
    <name type="common">Barrel medic</name>
    <name type="synonym">Medicago tribuloides</name>
    <dbReference type="NCBI Taxonomy" id="3880"/>
    <lineage>
        <taxon>Eukaryota</taxon>
        <taxon>Viridiplantae</taxon>
        <taxon>Streptophyta</taxon>
        <taxon>Embryophyta</taxon>
        <taxon>Tracheophyta</taxon>
        <taxon>Spermatophyta</taxon>
        <taxon>Magnoliopsida</taxon>
        <taxon>eudicotyledons</taxon>
        <taxon>Gunneridae</taxon>
        <taxon>Pentapetalae</taxon>
        <taxon>rosids</taxon>
        <taxon>fabids</taxon>
        <taxon>Fabales</taxon>
        <taxon>Fabaceae</taxon>
        <taxon>Papilionoideae</taxon>
        <taxon>50 kb inversion clade</taxon>
        <taxon>NPAAA clade</taxon>
        <taxon>Hologalegina</taxon>
        <taxon>IRL clade</taxon>
        <taxon>Trifolieae</taxon>
        <taxon>Medicago</taxon>
    </lineage>
</organism>
<dbReference type="PaxDb" id="3880-AES60713"/>
<dbReference type="Pfam" id="PF23286">
    <property type="entry name" value="LRR_13"/>
    <property type="match status" value="1"/>
</dbReference>
<gene>
    <name evidence="5" type="ordered locus">MTR_1g063960</name>
</gene>
<dbReference type="GO" id="GO:0043531">
    <property type="term" value="F:ADP binding"/>
    <property type="evidence" value="ECO:0007669"/>
    <property type="project" value="InterPro"/>
</dbReference>
<dbReference type="EMBL" id="CM001217">
    <property type="protein sequence ID" value="AES60713.2"/>
    <property type="molecule type" value="Genomic_DNA"/>
</dbReference>
<sequence>MDSHTKCSSASGAVTLVTVSLAISTRPFMTRESTHSLMIVILREEKKITPSLLKAIEESRIFIPVFSTNYASSSFCLDELVHIIHCYKTKGRLVLPVFFGVDPTDVRYHTGSYGEELAKHGERFQNNKKNMERLHQWKIALTQAANLSGYHYSPGYEYKFIQKIIKDISDRINRVFLHVAKYPVGLQDQVQQVNLLLDKGYDDEVHMVGLYGIGGLGKSTLAKAIYNFIADQFEGLCFLEDVREISTPYNLKHLQEKLLLKTVGLDIKLGGVSEGIAIIKQRLCRKKILLILDDVDKLEQLEALAGGLDWFGRGSKVIITTREKHLLTCHGIESTHAVKGLYVTKALELLRWMAFKHNKVPSSYDDVLNRAVSYASGLPLVIEIVGSNLFGKSIEEWKGTLDGYEKIPNKKIQEIFKLSYDALEEDEQSVFLDIACCFKGYRLTEVEKILHAHYGHCIKHHVGVLVEKSLIEINTQYVTLHDLIEDTGKEIVRKESRKEPGERNRLWCHNDIVHVLQKNTGTGNIEMIYWNYPSMEPIIDWNRKAFKKMSNLKTLIIKNGQFSKSPKYLPSTLRVLIWEGYNAKSLSSSFLNKASEISSFSNCKFENMKVLTLNFCEYLTHIPDVSHLPNLEKFSFAYCDNLITIHNSIGYLNKLEVLDAEGCSKLESFPPLQLTCLKELKLSECESLKSFPELLGKMTNIEEIWLRGTSIRELPFSFQNLSELRDLALSKSGILRFSSNIFMMPTLSKIYARGCRLLLPKHKDILSSTVASNVEHLILENNNLSDECIRVVLTLCANVTCLRLSEKNMKILPECLSECHLLKVLRLDDCKSLEEIRGIPPNLKWFSAMRCESLTSSCRRMLLSQKLLEAGCIEICLPTGTEGIPDWFQHQNWEHTVSFWFRKEIPSIKSVILFSDPKLSDDDDDDDDSDDDNDDTELRVKLCVNGYEYTLSGDWWMSSHFKLQSDHTYLFDLKLEKMIQFYNQHYENLMCELDEALLKYEWIQVELQLIEKGPHFNFCEEHTQMGIGMLKKKRSTEENVRFTDPYRKRKLD</sequence>
<evidence type="ECO:0000313" key="7">
    <source>
        <dbReference type="Proteomes" id="UP000002051"/>
    </source>
</evidence>
<dbReference type="InterPro" id="IPR058546">
    <property type="entry name" value="RPS4B/Roq1-like_LRR"/>
</dbReference>
<dbReference type="SMART" id="SM00255">
    <property type="entry name" value="TIR"/>
    <property type="match status" value="1"/>
</dbReference>
<reference evidence="6" key="3">
    <citation type="submission" date="2015-04" db="UniProtKB">
        <authorList>
            <consortium name="EnsemblPlants"/>
        </authorList>
    </citation>
    <scope>IDENTIFICATION</scope>
    <source>
        <strain evidence="6">cv. Jemalong A17</strain>
    </source>
</reference>
<feature type="domain" description="TIR" evidence="4">
    <location>
        <begin position="1"/>
        <end position="172"/>
    </location>
</feature>
<dbReference type="EnsemblPlants" id="AES60713">
    <property type="protein sequence ID" value="AES60713"/>
    <property type="gene ID" value="MTR_1g063960"/>
</dbReference>
<dbReference type="SMART" id="SM00382">
    <property type="entry name" value="AAA"/>
    <property type="match status" value="1"/>
</dbReference>
<evidence type="ECO:0000256" key="3">
    <source>
        <dbReference type="ARBA" id="ARBA00022821"/>
    </source>
</evidence>
<reference evidence="5 7" key="1">
    <citation type="journal article" date="2011" name="Nature">
        <title>The Medicago genome provides insight into the evolution of rhizobial symbioses.</title>
        <authorList>
            <person name="Young N.D."/>
            <person name="Debelle F."/>
            <person name="Oldroyd G.E."/>
            <person name="Geurts R."/>
            <person name="Cannon S.B."/>
            <person name="Udvardi M.K."/>
            <person name="Benedito V.A."/>
            <person name="Mayer K.F."/>
            <person name="Gouzy J."/>
            <person name="Schoof H."/>
            <person name="Van de Peer Y."/>
            <person name="Proost S."/>
            <person name="Cook D.R."/>
            <person name="Meyers B.C."/>
            <person name="Spannagl M."/>
            <person name="Cheung F."/>
            <person name="De Mita S."/>
            <person name="Krishnakumar V."/>
            <person name="Gundlach H."/>
            <person name="Zhou S."/>
            <person name="Mudge J."/>
            <person name="Bharti A.K."/>
            <person name="Murray J.D."/>
            <person name="Naoumkina M.A."/>
            <person name="Rosen B."/>
            <person name="Silverstein K.A."/>
            <person name="Tang H."/>
            <person name="Rombauts S."/>
            <person name="Zhao P.X."/>
            <person name="Zhou P."/>
            <person name="Barbe V."/>
            <person name="Bardou P."/>
            <person name="Bechner M."/>
            <person name="Bellec A."/>
            <person name="Berger A."/>
            <person name="Berges H."/>
            <person name="Bidwell S."/>
            <person name="Bisseling T."/>
            <person name="Choisne N."/>
            <person name="Couloux A."/>
            <person name="Denny R."/>
            <person name="Deshpande S."/>
            <person name="Dai X."/>
            <person name="Doyle J.J."/>
            <person name="Dudez A.M."/>
            <person name="Farmer A.D."/>
            <person name="Fouteau S."/>
            <person name="Franken C."/>
            <person name="Gibelin C."/>
            <person name="Gish J."/>
            <person name="Goldstein S."/>
            <person name="Gonzalez A.J."/>
            <person name="Green P.J."/>
            <person name="Hallab A."/>
            <person name="Hartog M."/>
            <person name="Hua A."/>
            <person name="Humphray S.J."/>
            <person name="Jeong D.H."/>
            <person name="Jing Y."/>
            <person name="Jocker A."/>
            <person name="Kenton S.M."/>
            <person name="Kim D.J."/>
            <person name="Klee K."/>
            <person name="Lai H."/>
            <person name="Lang C."/>
            <person name="Lin S."/>
            <person name="Macmil S.L."/>
            <person name="Magdelenat G."/>
            <person name="Matthews L."/>
            <person name="McCorrison J."/>
            <person name="Monaghan E.L."/>
            <person name="Mun J.H."/>
            <person name="Najar F.Z."/>
            <person name="Nicholson C."/>
            <person name="Noirot C."/>
            <person name="O'Bleness M."/>
            <person name="Paule C.R."/>
            <person name="Poulain J."/>
            <person name="Prion F."/>
            <person name="Qin B."/>
            <person name="Qu C."/>
            <person name="Retzel E.F."/>
            <person name="Riddle C."/>
            <person name="Sallet E."/>
            <person name="Samain S."/>
            <person name="Samson N."/>
            <person name="Sanders I."/>
            <person name="Saurat O."/>
            <person name="Scarpelli C."/>
            <person name="Schiex T."/>
            <person name="Segurens B."/>
            <person name="Severin A.J."/>
            <person name="Sherrier D.J."/>
            <person name="Shi R."/>
            <person name="Sims S."/>
            <person name="Singer S.R."/>
            <person name="Sinharoy S."/>
            <person name="Sterck L."/>
            <person name="Viollet A."/>
            <person name="Wang B.B."/>
            <person name="Wang K."/>
            <person name="Wang M."/>
            <person name="Wang X."/>
            <person name="Warfsmann J."/>
            <person name="Weissenbach J."/>
            <person name="White D.D."/>
            <person name="White J.D."/>
            <person name="Wiley G.B."/>
            <person name="Wincker P."/>
            <person name="Xing Y."/>
            <person name="Yang L."/>
            <person name="Yao Z."/>
            <person name="Ying F."/>
            <person name="Zhai J."/>
            <person name="Zhou L."/>
            <person name="Zuber A."/>
            <person name="Denarie J."/>
            <person name="Dixon R.A."/>
            <person name="May G.D."/>
            <person name="Schwartz D.C."/>
            <person name="Rogers J."/>
            <person name="Quetier F."/>
            <person name="Town C.D."/>
            <person name="Roe B.A."/>
        </authorList>
    </citation>
    <scope>NUCLEOTIDE SEQUENCE [LARGE SCALE GENOMIC DNA]</scope>
    <source>
        <strain evidence="5">A17</strain>
        <strain evidence="6 7">cv. Jemalong A17</strain>
    </source>
</reference>
<name>G7IA96_MEDTR</name>
<dbReference type="eggNOG" id="ENOG502SD6T">
    <property type="taxonomic scope" value="Eukaryota"/>
</dbReference>
<dbReference type="InterPro" id="IPR058192">
    <property type="entry name" value="WHD_ROQ1-like"/>
</dbReference>
<dbReference type="STRING" id="3880.G7IA96"/>
<dbReference type="Gene3D" id="3.80.10.10">
    <property type="entry name" value="Ribonuclease Inhibitor"/>
    <property type="match status" value="2"/>
</dbReference>